<reference evidence="1 2" key="1">
    <citation type="submission" date="2022-10" db="EMBL/GenBank/DDBJ databases">
        <title>Description of Fervidibacillus gen. nov. in the family Fervidibacillaceae fam. nov. with two species, Fervidibacillus albus sp. nov., and Fervidibacillus halotolerans sp. nov., isolated from tidal flat sediments.</title>
        <authorList>
            <person name="Kwon K.K."/>
            <person name="Yang S.-H."/>
        </authorList>
    </citation>
    <scope>NUCLEOTIDE SEQUENCE [LARGE SCALE GENOMIC DNA]</scope>
    <source>
        <strain evidence="1 2">DSM 23332</strain>
    </source>
</reference>
<organism evidence="1 2">
    <name type="scientific">Pallidibacillus thermolactis</name>
    <dbReference type="NCBI Taxonomy" id="251051"/>
    <lineage>
        <taxon>Bacteria</taxon>
        <taxon>Bacillati</taxon>
        <taxon>Bacillota</taxon>
        <taxon>Bacilli</taxon>
        <taxon>Bacillales</taxon>
        <taxon>Bacillaceae</taxon>
        <taxon>Pallidibacillus</taxon>
    </lineage>
</organism>
<dbReference type="Gene3D" id="1.10.8.60">
    <property type="match status" value="1"/>
</dbReference>
<dbReference type="Proteomes" id="UP001208656">
    <property type="component" value="Unassembled WGS sequence"/>
</dbReference>
<comment type="caution">
    <text evidence="1">The sequence shown here is derived from an EMBL/GenBank/DDBJ whole genome shotgun (WGS) entry which is preliminary data.</text>
</comment>
<name>A0ABT2WHS5_9BACI</name>
<sequence length="62" mass="7250">MAISYFQQIKERLKNMLSAENVSMDEIKQVQQAIEQSFPDAELAEQEIEQQYKSELQSLNID</sequence>
<keyword evidence="2" id="KW-1185">Reference proteome</keyword>
<proteinExistence type="predicted"/>
<evidence type="ECO:0000313" key="2">
    <source>
        <dbReference type="Proteomes" id="UP001208656"/>
    </source>
</evidence>
<protein>
    <submittedName>
        <fullName evidence="1">Uncharacterized protein</fullName>
    </submittedName>
</protein>
<accession>A0ABT2WHS5</accession>
<dbReference type="EMBL" id="JAOUSE010000034">
    <property type="protein sequence ID" value="MCU9594972.1"/>
    <property type="molecule type" value="Genomic_DNA"/>
</dbReference>
<evidence type="ECO:0000313" key="1">
    <source>
        <dbReference type="EMBL" id="MCU9594972.1"/>
    </source>
</evidence>
<dbReference type="RefSeq" id="WP_173661705.1">
    <property type="nucleotide sequence ID" value="NZ_JAOUSE010000034.1"/>
</dbReference>
<gene>
    <name evidence="1" type="ORF">OEV82_11030</name>
</gene>